<dbReference type="PANTHER" id="PTHR30575:SF0">
    <property type="entry name" value="XAA-ARG DIPEPTIDASE"/>
    <property type="match status" value="1"/>
</dbReference>
<dbReference type="AlphaFoldDB" id="A0A2T0VTQ5"/>
<protein>
    <submittedName>
        <fullName evidence="1">Uncharacterized protein</fullName>
    </submittedName>
</protein>
<evidence type="ECO:0000313" key="1">
    <source>
        <dbReference type="EMBL" id="PRY74648.1"/>
    </source>
</evidence>
<gene>
    <name evidence="1" type="ORF">CLV80_11630</name>
</gene>
<organism evidence="1 2">
    <name type="scientific">Yoonia maritima</name>
    <dbReference type="NCBI Taxonomy" id="1435347"/>
    <lineage>
        <taxon>Bacteria</taxon>
        <taxon>Pseudomonadati</taxon>
        <taxon>Pseudomonadota</taxon>
        <taxon>Alphaproteobacteria</taxon>
        <taxon>Rhodobacterales</taxon>
        <taxon>Paracoccaceae</taxon>
        <taxon>Yoonia</taxon>
    </lineage>
</organism>
<sequence length="218" mass="23686">MRQRDYVRSLPAAVRYYGCPAEEGGAGKTFMVAAGLFRDVGIAITWHPSCITQIIRGSSLASSRIDFTFHGRSFHAASLHLGRSTLDAGSIKAAYEFVGCTKSEDKALYDVLLPEDHSPKSLAASTDVGDVSWCVPTVQIWGANYAIGTPFHTWQMVAQGKSRLAYRGMFHAAKVMAMTAKEAFCDPDLVREAMAELVQRVGTGYTTLLPADARPGFD</sequence>
<dbReference type="InterPro" id="IPR052030">
    <property type="entry name" value="Peptidase_M20/M20A_hydrolases"/>
</dbReference>
<keyword evidence="2" id="KW-1185">Reference proteome</keyword>
<dbReference type="GO" id="GO:0046657">
    <property type="term" value="P:folic acid catabolic process"/>
    <property type="evidence" value="ECO:0007669"/>
    <property type="project" value="TreeGrafter"/>
</dbReference>
<dbReference type="Gene3D" id="3.40.630.10">
    <property type="entry name" value="Zn peptidases"/>
    <property type="match status" value="1"/>
</dbReference>
<dbReference type="EMBL" id="PVTP01000016">
    <property type="protein sequence ID" value="PRY74648.1"/>
    <property type="molecule type" value="Genomic_DNA"/>
</dbReference>
<dbReference type="RefSeq" id="WP_165793413.1">
    <property type="nucleotide sequence ID" value="NZ_PVTP01000016.1"/>
</dbReference>
<comment type="caution">
    <text evidence="1">The sequence shown here is derived from an EMBL/GenBank/DDBJ whole genome shotgun (WGS) entry which is preliminary data.</text>
</comment>
<accession>A0A2T0VTQ5</accession>
<dbReference type="SUPFAM" id="SSF53187">
    <property type="entry name" value="Zn-dependent exopeptidases"/>
    <property type="match status" value="1"/>
</dbReference>
<evidence type="ECO:0000313" key="2">
    <source>
        <dbReference type="Proteomes" id="UP000238007"/>
    </source>
</evidence>
<dbReference type="GO" id="GO:0071713">
    <property type="term" value="F:para-aminobenzoyl-glutamate hydrolase activity"/>
    <property type="evidence" value="ECO:0007669"/>
    <property type="project" value="TreeGrafter"/>
</dbReference>
<dbReference type="Proteomes" id="UP000238007">
    <property type="component" value="Unassembled WGS sequence"/>
</dbReference>
<proteinExistence type="predicted"/>
<dbReference type="GO" id="GO:0016805">
    <property type="term" value="F:dipeptidase activity"/>
    <property type="evidence" value="ECO:0007669"/>
    <property type="project" value="TreeGrafter"/>
</dbReference>
<reference evidence="1 2" key="1">
    <citation type="submission" date="2018-03" db="EMBL/GenBank/DDBJ databases">
        <title>Genomic Encyclopedia of Archaeal and Bacterial Type Strains, Phase II (KMG-II): from individual species to whole genera.</title>
        <authorList>
            <person name="Goeker M."/>
        </authorList>
    </citation>
    <scope>NUCLEOTIDE SEQUENCE [LARGE SCALE GENOMIC DNA]</scope>
    <source>
        <strain evidence="1 2">DSM 101533</strain>
    </source>
</reference>
<name>A0A2T0VTQ5_9RHOB</name>
<dbReference type="GO" id="GO:0005737">
    <property type="term" value="C:cytoplasm"/>
    <property type="evidence" value="ECO:0007669"/>
    <property type="project" value="TreeGrafter"/>
</dbReference>
<dbReference type="PANTHER" id="PTHR30575">
    <property type="entry name" value="PEPTIDASE M20"/>
    <property type="match status" value="1"/>
</dbReference>